<feature type="region of interest" description="Disordered" evidence="8">
    <location>
        <begin position="2944"/>
        <end position="2989"/>
    </location>
</feature>
<dbReference type="PROSITE" id="PS51157">
    <property type="entry name" value="ZF_UBR"/>
    <property type="match status" value="1"/>
</dbReference>
<feature type="region of interest" description="Disordered" evidence="8">
    <location>
        <begin position="405"/>
        <end position="434"/>
    </location>
</feature>
<dbReference type="PANTHER" id="PTHR21725:SF1">
    <property type="entry name" value="E3 UBIQUITIN-PROTEIN LIGASE UBR4"/>
    <property type="match status" value="1"/>
</dbReference>
<feature type="compositionally biased region" description="Low complexity" evidence="8">
    <location>
        <begin position="313"/>
        <end position="335"/>
    </location>
</feature>
<feature type="compositionally biased region" description="Low complexity" evidence="8">
    <location>
        <begin position="2948"/>
        <end position="2965"/>
    </location>
</feature>
<organism evidence="10 11">
    <name type="scientific">Chironomus riparius</name>
    <dbReference type="NCBI Taxonomy" id="315576"/>
    <lineage>
        <taxon>Eukaryota</taxon>
        <taxon>Metazoa</taxon>
        <taxon>Ecdysozoa</taxon>
        <taxon>Arthropoda</taxon>
        <taxon>Hexapoda</taxon>
        <taxon>Insecta</taxon>
        <taxon>Pterygota</taxon>
        <taxon>Neoptera</taxon>
        <taxon>Endopterygota</taxon>
        <taxon>Diptera</taxon>
        <taxon>Nematocera</taxon>
        <taxon>Chironomoidea</taxon>
        <taxon>Chironomidae</taxon>
        <taxon>Chironominae</taxon>
        <taxon>Chironomus</taxon>
    </lineage>
</organism>
<sequence length="5226" mass="585335">MSSNWTDVISCIKDKSEPTLLYRTETFNVIKIIVKREHEILNHNEEYNTFFDHLIALLAESIATIPIAVSQTKLLNLLEATNLIIRYIVKRFESPNAPIILLKALKSLCDVDAPLDNYPAYACLKNMKHPDNSKSSNGSGSDKDSPKSETVKRSRSELSIVIMQQLTQPLTSSGTVPLTNFSETQFDFTELFRKEVMDLLKSLNANDVLLKWCINCIPIISTNYSLKYDTELVLQQKSLHLPQTNSDAQSIKQCLKQIDIDTNNILHVLQLPIMDPLTKVRIQQLSQLSISALYCCIVTTVAHSIGMISSSTASTQTSAPKSTSTSTQQNITSSTANNKEVQSTTPEIDPYEEVSRSVVTQSLEIFKSVSEILKRHAQNNVYQNHLCMGGWILLAGIQGAMSASSGTQKSSSQLQTGSDEFVKSKSPSRHADQNVPQPRVNLFKVQQGFGILNVSIAKYSIKILEELLDELKMESGDGIDLKFSDDILIVQQQQLSPELINFNIMKLYSSMDRIICAFSGTTIQQLMTFLATIAYRKACSLKHLTEFGGEQLSYSDSTTYFNDTLSCSEDDSDTEDEGEGEDSDEESSDGYLGSWLKEALSPEGNDVENDKNDKNDENQKTNSQFPAKDEPHEYLELASQIFQFLDAKLGDAENKFLIKYVRHGLSEQQMVLLANILKDLDSDVQIGIHNSPMIITSSNVSTNDATNAAIQWKSSMVKFSSSIGKYMHNLISNSLLSESLQSLLLQNLGVSPWANDTNNWPLEVYSRILAVVVQILLLKPSQEKEAACLSVWHRLVNTLVEGVCGNVVSQFDEYDDLNIEHAQLLLFLFHSLNLMQKKSILLLVAGGVIRCAEVCRVTGPEKPLRDVQLILLSRLLLFLEYLMKHLYNPPEILLEQVSWNLFSVFSTDSDEKNAGLMNYKLKMAMFYRKDIEEKYRKLSTVHDGITIKPKLYSLTAIDPSKQNEFKLDGLAWNFILCTPDKVKYPLLIDSLVSILNITDMSTGKIPHHSQFSIYYCHSLAWKLLLGLPPSTSHVENLISLDDKQVNLHTLIWSTRCLKPVASGVHSHNLIVDCLIRQGMYTQAAETMWSNLTEKLNDYNHVLTAAKLGLESFLQTFQIQTPRLSKVIMLDSLLSHLYYYQTLAANGEAKSDDQTVSSRPPSVDESMGKSLLEKLIQTLELVMGVFNKAMATNFSGQIPQKIMDAIIAISGTRNNLSGDLAENLMRSIQSSDKEVLNIEWKRPMCLGDTNIQQPEQITLNIVEAHLVEVYRHQNFSVLLSLKSVIRSLMNWIYYMLPHYDNSKPDSRLQNLLVQMQFDARTDFIYDSITKCLESLIGSDSSSENFQLPAYMHLIQQTYTILIEYCESSMIGSTKSMNIDESALHDIIRYYESLTEKPNGLKALKEFFFERKFGNLVNILLSFSGTNLTQQYSHKVLKFFEKLFQVSENMDSSYSIDEVCVSLADLGTVDSGKLRNWLSHILLGPKGLSIDGGSATSSNFPTPTNLGTQSSAPPSLPIDKKSGPETAEAMEVDEECSKVGLPSIANWTTIAHSSSNDQAVGGAPESVENNGKLLQILTKYIVAENRVSTNVSQALFQAMLQLGNNLLTSPTVTDAVLSDFTSLFQVMVTLADADQGRGHSALFASSIEWLEVCKNRALEKYNKNQSIVFTTGTNTAKIQLDNITALLKYFSDLLIGINGQQRPLSSVWDDDVTFDIEEIIANDRDGENEELETTVEDSDEDTNNKLCTYTITQKDFMNQHWYWCYTCKMVDDKGCCSICARVCHKNHDVCYAKFGNFYCDCGAKEDGSCRAMSLLDNNASTIPSSTTLDHGEILISSLKRQTSSSAVQPCSDILSLISNKPSLAKMIDASKDQLSSAEMWRNVLKCLLNFCNNLLPIIRDNCAKFSTVGCHSRAKNSLERLHLPEKAFTYSEQVMIATLGSQEGAFENVRMNYSGDQGQTIRQLLSSNLIRRVALCALSSPQGKRQHLAVSHEKGKVTILQLSALLKQADAAKKKLTLTRLSSVPITCSVLSLAANPANEDLLAVCGLRECHVLTFTANGTVSDHIVLTLQLDNGNYLRRAIWLPGSQTKLALVTAEYVKIYDLAEDSISPLYNFVVPSGDIRDVCFVLQEETYFLLIMSSLGYIYTQPLSDESLAAHGAFYVTNTLELDHSYIRDVNGQILGGGVSIYYSHTLQVLFFSYAAGKSFMAPLVDVNEGVKCVVNLMHSSKVFSKGSSNGSQSPLCQWMEILGHPGLICAMQQSTNNPVIFMLKPEGYLVQEIKAQNSKAKIMDMVAIRHQVSGTEKTTLILLCEDGSLRIYAANPEVTNYWLSSEIQPIGNYYNSGIIVKERVGSKKKAKKSSSKQLPKMQQQMSGTNPIFPVDFFEHCTPLHDVEFGGNDLLEIYNTQQLQHRLNSTGFYVASTRFNGFTLEVNNKDTNVVITGIRFLIGSQDIARAPTAVTILGRKIPTICLRARWFAIPLTREESLQSDKKLNIHFSPSQDPEFVTMLDSIKIYGKTKENFGFPDEIFDDSGAVSSSSVQIQQVSDSDSQTCSVTPLDKMVTSMLDVVDSGFYFLGGSSVDSILKQSAIDVTTSLLLLPTPGVVQQLSRSVLATLHPTKSQYHQYKDREILNEISKELQFMLGVTNFKNIDPEGFYRLVLMVRNIAIQRPQQLTKICQENQYPIVTSLMTLTKELHRISSNYDESIIHYGLTHKEATIQSLIEIFYAFIYTDSAMIDQMIKFIVELLLDKDPQVSHSAKYAIIRLLRPKCKRQRKVLIESTTPPSCQTPTPQSAPIIVPPQEDVSANIQDVDLIEPLGLVAGGGAVENRDLVEPSLEALLGMAGNVPALGGRDGEALMEFALELYLHEYDGDIQAFQGLANRLRGNQAFQAVAQAAGIDIGAANQPRVNNSAGGSDDDDEAISNAATDGSRDVNQMLATSPSAEQLIDNTADGGNGSDGSNESMGGASGRSSTYDEPMVTSSNSPPKMNSKLEAVKDEEDICEQENSAKLHQLRVAILEKMIDNFASIDEVNGRQVIPFMQVILMLTTDLDGSQEAERNVMTKLLSACIEKLEMSQPAQLSSRSSKSEVKLIIIRYFGILMGKLKTSSSKSSSATSSISMDNIQFVASSTASYLTRSGAINYCLTILESFLPYWRQNSASSDSNTSQNPANGAHIVTSGGMPTNSLLKPTLYGPVPDMQPFFARQYIKGLTDIFELYPQVLTEMAVRLPYQILKLTNSNSNQQQHTYDSALTFTLCEYMLHMQSPSIRRQVRKLLLYMCGNKERYRKLRDLHSLNEHMKAIRASLNSSGLTYQSLVSLMDHLKACYEIASARTGNWQRFCLLNTDILSSLLSLSCQQLDHEQISTIILQLLQAAVVSTNSTTTPSIQEAATSSTGAQVKTKERKDRDKSEELDNLGTETKFDPANCNLLVQQIFNQVSMPNLSLFIKTFLLETNSINIRWLAHGLIYAFYENCNEANKSKLLEVLFALWPMIPVYGKRTPQFIDLIGFFTLNTKSVVHLLPEKISKAVKLLREQNEFVTKHPSASLYTSLGQVLDMDGFYLESEPCLVCNSVDKSFNIIKLTSIKMDSKFTTNSNIIKLVNSHIISKIILRIGDLKRTKMVRTINVYYNSRNVQAVVELKNRPSMWHKAKSVTLQSGQTDVKIELSLPIIASNIMFEYEDFYETVTSLPESLQCPRCSATVPANPGVCNNCGEHVFQCHKCRAIHYDEKDPFICQSCGFCKYAKFDYSIYGRPTSAVDSVESDEDRAKTVQTINNLLEKADKSYREILNVRQSLELLIPKVADGGMAAELIGGAISSTMHINKIVQQMEKKYCSEGKTHFEDLTKIVQKIQACRRELVAYDKLQLDTTPVTPVVMPTESYDITHNRCYGCALASIEQILTLLRGMGSQIQCRMLLCSEGLIEELATNNLRHGTDQKIQEEVRNLLCLLTRDLPEPTERLCNLLKGRVIAALEGSVPLSNLDNAVRNEMSLLEAMAMQEDTCWQMKLKPIVELFKKASNDPRGPVTPIVQPCLRVIQFMCNPPAPTSKKNKGKSALDLCTVKPSAGISVNTQRWLDDDKQHSYEAWKARQSTNASVTAQPVDPKSKADTFMAVMDEKRQQTRRLYLTEKYGHRWLSNTIKKRLQAPLKLIPNYLPSILFHPTSRLVRVNACSLVTSWMSTHDRKIRILNLLTGFLKYIGEAGEASGEFIDLFKQIAQEAPYRQYLALNHVITKILDLLNNEFEKIYRLEESTTLSTDLGQGYALKQYVDLISMFLENPQIIKAYKGVVLQNIIQSYLNLRKLVVQRTMYIDEAQKSLMNLLEELTSGTEEETAAFMAICIDIVRKTPPNDLKTPLFMFERLCSTIHSEDSDNDEFFLNLEKDQLQEEFIQGRMLGNPYPSTEPGLGPLMRDVKNKICFDCEIMAMLEDDNGMELLVHNKIISLDLPVKEVYKRVWLAGGGERDTMRIVYRIRGLSGDATEEFIENLKPTSAQEEDNEQIYRMVNVIVDCGGLKVILDRMSYLQNVSKSKPFLQTLLKLFLMCVKVKKCREELCQPELRAISTLLKVLHLSLQHQVQENDPQMSTVTEQLLEIMETILAKAASDSLDSFLQFSLTFGGPEYIEALLSCTNHANVRNNRCLIRVVAALVYGNDIKMALLCDYFKNCFDFEKFDVERTPEEEFQLELFCILCSAIEKNSIGGILKDYIMGLGIVEKAISYIVKYAPTNRIILLPFASSLDSEELKIFISKPSLKYILQFLSGLANKHEKTQLAVAKELIPIVHQLEQVSSDEHVGSLAENLLEALSSEPATAKTVQEYRDSTKAEKKRLAMATREKQLNAMGMRTNEKGQVTAKEQVLQELDNAMADLVKQETGLTCFICREGYASQPNQVMGIYTFTKRCPLEEFEQKSRKTMGYATVSHFNVVHTNCHMSAIRISRGRDEWESASLQNTNTKCNGLLPLWGPEVSETAFSASMARQHSYLQDSTQRIEITFVSGIQDLKLLLLRFAHEKSFHSDAGGGGPQSNMHLVPYLMFFSLYISLSTRLYTREEKTLTAFLNQPVGEKWLESAYEIDGPTYQIALSIVLHTPELWMKNRIKYLKRLIAIYHVRHLYPTTTCKALNGIGDKDPKDYSAYKGGLMLFALVELIYKYFFNKVVIPKDEDWPVSLFNYIRKNDEAMVKSAVTVLENFREEYLPCTSFGEFCDVAGLFEDIDDPDKFLSELLQSLPGGN</sequence>
<feature type="compositionally biased region" description="Basic and acidic residues" evidence="8">
    <location>
        <begin position="141"/>
        <end position="154"/>
    </location>
</feature>
<feature type="region of interest" description="Disordered" evidence="8">
    <location>
        <begin position="2904"/>
        <end position="2932"/>
    </location>
</feature>
<feature type="compositionally biased region" description="Polar residues" evidence="8">
    <location>
        <begin position="1492"/>
        <end position="1511"/>
    </location>
</feature>
<keyword evidence="2" id="KW-0479">Metal-binding</keyword>
<feature type="region of interest" description="UBR4 E3 catalytic module" evidence="7">
    <location>
        <begin position="4747"/>
        <end position="5222"/>
    </location>
</feature>
<dbReference type="Pfam" id="PF19423">
    <property type="entry name" value="E3_UBR4_N"/>
    <property type="match status" value="2"/>
</dbReference>
<dbReference type="Proteomes" id="UP001153620">
    <property type="component" value="Chromosome 3"/>
</dbReference>
<evidence type="ECO:0000256" key="7">
    <source>
        <dbReference type="PROSITE-ProRule" id="PRU01388"/>
    </source>
</evidence>
<keyword evidence="4" id="KW-0862">Zinc</keyword>
<feature type="compositionally biased region" description="Basic and acidic residues" evidence="8">
    <location>
        <begin position="608"/>
        <end position="619"/>
    </location>
</feature>
<dbReference type="CDD" id="cd19680">
    <property type="entry name" value="UBR-box_UBR4"/>
    <property type="match status" value="1"/>
</dbReference>
<dbReference type="InterPro" id="IPR003126">
    <property type="entry name" value="Znf_UBR"/>
</dbReference>
<dbReference type="InterPro" id="IPR047509">
    <property type="entry name" value="UBR4-like_UBR-box"/>
</dbReference>
<dbReference type="SMART" id="SM00396">
    <property type="entry name" value="ZnF_UBR1"/>
    <property type="match status" value="1"/>
</dbReference>
<dbReference type="InterPro" id="IPR045841">
    <property type="entry name" value="E3_UBR4_N"/>
</dbReference>
<dbReference type="InterPro" id="IPR056530">
    <property type="entry name" value="UBR4-like_dom"/>
</dbReference>
<reference evidence="10" key="2">
    <citation type="submission" date="2022-10" db="EMBL/GenBank/DDBJ databases">
        <authorList>
            <consortium name="ENA_rothamsted_submissions"/>
            <consortium name="culmorum"/>
            <person name="King R."/>
        </authorList>
    </citation>
    <scope>NUCLEOTIDE SEQUENCE</scope>
</reference>
<comment type="similarity">
    <text evidence="1 7">Belongs to the UBR4 family.</text>
</comment>
<keyword evidence="5" id="KW-0112">Calmodulin-binding</keyword>
<proteinExistence type="inferred from homology"/>
<dbReference type="Pfam" id="PF24079">
    <property type="entry name" value="UBR4"/>
    <property type="match status" value="1"/>
</dbReference>
<dbReference type="PROSITE" id="PS52043">
    <property type="entry name" value="UBR4_E3"/>
    <property type="match status" value="1"/>
</dbReference>
<feature type="compositionally biased region" description="Basic and acidic residues" evidence="8">
    <location>
        <begin position="3399"/>
        <end position="3411"/>
    </location>
</feature>
<feature type="compositionally biased region" description="Polar residues" evidence="8">
    <location>
        <begin position="2969"/>
        <end position="2987"/>
    </location>
</feature>
<feature type="region of interest" description="Disordered" evidence="8">
    <location>
        <begin position="130"/>
        <end position="154"/>
    </location>
</feature>
<dbReference type="InterPro" id="IPR045189">
    <property type="entry name" value="UBR4-like"/>
</dbReference>
<gene>
    <name evidence="10" type="ORF">CHIRRI_LOCUS11783</name>
</gene>
<dbReference type="GO" id="GO:0008270">
    <property type="term" value="F:zinc ion binding"/>
    <property type="evidence" value="ECO:0007669"/>
    <property type="project" value="UniProtKB-KW"/>
</dbReference>
<evidence type="ECO:0000256" key="1">
    <source>
        <dbReference type="ARBA" id="ARBA00009970"/>
    </source>
</evidence>
<feature type="region of interest" description="Disordered" evidence="8">
    <location>
        <begin position="565"/>
        <end position="590"/>
    </location>
</feature>
<dbReference type="SUPFAM" id="SSF48371">
    <property type="entry name" value="ARM repeat"/>
    <property type="match status" value="1"/>
</dbReference>
<dbReference type="OrthoDB" id="10644344at2759"/>
<feature type="compositionally biased region" description="Acidic residues" evidence="8">
    <location>
        <begin position="568"/>
        <end position="588"/>
    </location>
</feature>
<feature type="region of interest" description="Disordered" evidence="8">
    <location>
        <begin position="3386"/>
        <end position="3414"/>
    </location>
</feature>
<reference evidence="10" key="1">
    <citation type="submission" date="2022-01" db="EMBL/GenBank/DDBJ databases">
        <authorList>
            <person name="King R."/>
        </authorList>
    </citation>
    <scope>NUCLEOTIDE SEQUENCE</scope>
</reference>
<feature type="compositionally biased region" description="Polar residues" evidence="8">
    <location>
        <begin position="3386"/>
        <end position="3397"/>
    </location>
</feature>
<protein>
    <recommendedName>
        <fullName evidence="9">UBR-type domain-containing protein</fullName>
    </recommendedName>
</protein>
<keyword evidence="3 7" id="KW-0863">Zinc-finger</keyword>
<dbReference type="Pfam" id="PF13764">
    <property type="entry name" value="E3_UbLigase_R4"/>
    <property type="match status" value="1"/>
</dbReference>
<evidence type="ECO:0000256" key="8">
    <source>
        <dbReference type="SAM" id="MobiDB-lite"/>
    </source>
</evidence>
<dbReference type="SUPFAM" id="SSF50978">
    <property type="entry name" value="WD40 repeat-like"/>
    <property type="match status" value="1"/>
</dbReference>
<name>A0A9P0NNQ1_9DIPT</name>
<accession>A0A9P0NNQ1</accession>
<keyword evidence="11" id="KW-1185">Reference proteome</keyword>
<evidence type="ECO:0000256" key="2">
    <source>
        <dbReference type="ARBA" id="ARBA00022723"/>
    </source>
</evidence>
<feature type="zinc finger region" description="UBR-type" evidence="6">
    <location>
        <begin position="1743"/>
        <end position="1812"/>
    </location>
</feature>
<feature type="compositionally biased region" description="Low complexity" evidence="8">
    <location>
        <begin position="405"/>
        <end position="418"/>
    </location>
</feature>
<feature type="region of interest" description="Disordered" evidence="8">
    <location>
        <begin position="313"/>
        <end position="347"/>
    </location>
</feature>
<evidence type="ECO:0000256" key="3">
    <source>
        <dbReference type="ARBA" id="ARBA00022771"/>
    </source>
</evidence>
<evidence type="ECO:0000256" key="4">
    <source>
        <dbReference type="ARBA" id="ARBA00022833"/>
    </source>
</evidence>
<feature type="region of interest" description="Disordered" evidence="8">
    <location>
        <begin position="602"/>
        <end position="628"/>
    </location>
</feature>
<feature type="region of interest" description="Disordered" evidence="8">
    <location>
        <begin position="1492"/>
        <end position="1524"/>
    </location>
</feature>
<evidence type="ECO:0000259" key="9">
    <source>
        <dbReference type="PROSITE" id="PS51157"/>
    </source>
</evidence>
<dbReference type="GO" id="GO:0005516">
    <property type="term" value="F:calmodulin binding"/>
    <property type="evidence" value="ECO:0007669"/>
    <property type="project" value="UniProtKB-KW"/>
</dbReference>
<dbReference type="InterPro" id="IPR016024">
    <property type="entry name" value="ARM-type_fold"/>
</dbReference>
<evidence type="ECO:0000313" key="10">
    <source>
        <dbReference type="EMBL" id="CAH1729696.1"/>
    </source>
</evidence>
<dbReference type="PANTHER" id="PTHR21725">
    <property type="entry name" value="E3 UBIQUITIN-PROTEIN LIGASE UBR4"/>
    <property type="match status" value="1"/>
</dbReference>
<dbReference type="InterPro" id="IPR036322">
    <property type="entry name" value="WD40_repeat_dom_sf"/>
</dbReference>
<evidence type="ECO:0000313" key="11">
    <source>
        <dbReference type="Proteomes" id="UP001153620"/>
    </source>
</evidence>
<dbReference type="InterPro" id="IPR025704">
    <property type="entry name" value="E3_Ub_ligase_UBR4_C"/>
</dbReference>
<evidence type="ECO:0000256" key="5">
    <source>
        <dbReference type="ARBA" id="ARBA00022860"/>
    </source>
</evidence>
<feature type="compositionally biased region" description="Polar residues" evidence="8">
    <location>
        <begin position="336"/>
        <end position="346"/>
    </location>
</feature>
<evidence type="ECO:0000256" key="6">
    <source>
        <dbReference type="PROSITE-ProRule" id="PRU00508"/>
    </source>
</evidence>
<dbReference type="EMBL" id="OU895879">
    <property type="protein sequence ID" value="CAH1729696.1"/>
    <property type="molecule type" value="Genomic_DNA"/>
</dbReference>
<feature type="domain" description="UBR-type" evidence="9">
    <location>
        <begin position="1743"/>
        <end position="1812"/>
    </location>
</feature>